<dbReference type="GO" id="GO:0006099">
    <property type="term" value="P:tricarboxylic acid cycle"/>
    <property type="evidence" value="ECO:0007669"/>
    <property type="project" value="UniProtKB-UniRule"/>
</dbReference>
<dbReference type="EC" id="2.3.1.61" evidence="10"/>
<comment type="pathway">
    <text evidence="3">Amino-acid degradation; L-lysine degradation via saccharopine pathway; glutaryl-CoA from L-lysine: step 6/6.</text>
</comment>
<dbReference type="InterPro" id="IPR003016">
    <property type="entry name" value="2-oxoA_DH_lipoyl-BS"/>
</dbReference>
<evidence type="ECO:0000256" key="6">
    <source>
        <dbReference type="ARBA" id="ARBA00022679"/>
    </source>
</evidence>
<keyword evidence="8" id="KW-0012">Acyltransferase</keyword>
<comment type="caution">
    <text evidence="14">The sequence shown here is derived from an EMBL/GenBank/DDBJ whole genome shotgun (WGS) entry which is preliminary data.</text>
</comment>
<dbReference type="GO" id="GO:0033512">
    <property type="term" value="P:L-lysine catabolic process to acetyl-CoA via saccharopine"/>
    <property type="evidence" value="ECO:0007669"/>
    <property type="project" value="UniProtKB-UniPathway"/>
</dbReference>
<keyword evidence="7" id="KW-0450">Lipoyl</keyword>
<reference evidence="15" key="1">
    <citation type="journal article" date="2020" name="Appl. Environ. Microbiol.">
        <title>Diazotrophic Anaeromyxobacter Isolates from Soils.</title>
        <authorList>
            <person name="Masuda Y."/>
            <person name="Yamanaka H."/>
            <person name="Xu Z.X."/>
            <person name="Shiratori Y."/>
            <person name="Aono T."/>
            <person name="Amachi S."/>
            <person name="Senoo K."/>
            <person name="Itoh H."/>
        </authorList>
    </citation>
    <scope>NUCLEOTIDE SEQUENCE [LARGE SCALE GENOMIC DNA]</scope>
    <source>
        <strain evidence="15">R267</strain>
    </source>
</reference>
<dbReference type="EMBL" id="BJTG01000010">
    <property type="protein sequence ID" value="GEJ59062.1"/>
    <property type="molecule type" value="Genomic_DNA"/>
</dbReference>
<dbReference type="SUPFAM" id="SSF51230">
    <property type="entry name" value="Single hybrid motif"/>
    <property type="match status" value="1"/>
</dbReference>
<dbReference type="PANTHER" id="PTHR43416:SF5">
    <property type="entry name" value="DIHYDROLIPOYLLYSINE-RESIDUE SUCCINYLTRANSFERASE COMPONENT OF 2-OXOGLUTARATE DEHYDROGENASE COMPLEX, MITOCHONDRIAL"/>
    <property type="match status" value="1"/>
</dbReference>
<proteinExistence type="inferred from homology"/>
<comment type="catalytic activity">
    <reaction evidence="9">
        <text>N(6)-[(R)-dihydrolipoyl]-L-lysyl-[protein] + succinyl-CoA = N(6)-[(R)-S(8)-succinyldihydrolipoyl]-L-lysyl-[protein] + CoA</text>
        <dbReference type="Rhea" id="RHEA:15213"/>
        <dbReference type="Rhea" id="RHEA-COMP:10475"/>
        <dbReference type="Rhea" id="RHEA-COMP:20092"/>
        <dbReference type="ChEBI" id="CHEBI:57287"/>
        <dbReference type="ChEBI" id="CHEBI:57292"/>
        <dbReference type="ChEBI" id="CHEBI:83100"/>
        <dbReference type="ChEBI" id="CHEBI:83120"/>
        <dbReference type="EC" id="2.3.1.61"/>
    </reaction>
</comment>
<comment type="similarity">
    <text evidence="4">Belongs to the 2-oxoacid dehydrogenase family.</text>
</comment>
<gene>
    <name evidence="14" type="primary">aceF</name>
    <name evidence="14" type="ORF">AMYX_38030</name>
</gene>
<accession>A0A7I9VRK0</accession>
<dbReference type="InterPro" id="IPR006255">
    <property type="entry name" value="SucB"/>
</dbReference>
<evidence type="ECO:0000256" key="11">
    <source>
        <dbReference type="SAM" id="MobiDB-lite"/>
    </source>
</evidence>
<evidence type="ECO:0000313" key="14">
    <source>
        <dbReference type="EMBL" id="GEJ59062.1"/>
    </source>
</evidence>
<dbReference type="InterPro" id="IPR023213">
    <property type="entry name" value="CAT-like_dom_sf"/>
</dbReference>
<evidence type="ECO:0000256" key="4">
    <source>
        <dbReference type="ARBA" id="ARBA00007317"/>
    </source>
</evidence>
<dbReference type="RefSeq" id="WP_176068203.1">
    <property type="nucleotide sequence ID" value="NZ_BJTG01000010.1"/>
</dbReference>
<dbReference type="PROSITE" id="PS00189">
    <property type="entry name" value="LIPOYL"/>
    <property type="match status" value="1"/>
</dbReference>
<evidence type="ECO:0000259" key="12">
    <source>
        <dbReference type="PROSITE" id="PS50968"/>
    </source>
</evidence>
<comment type="cofactor">
    <cofactor evidence="1">
        <name>(R)-lipoate</name>
        <dbReference type="ChEBI" id="CHEBI:83088"/>
    </cofactor>
</comment>
<dbReference type="InterPro" id="IPR000089">
    <property type="entry name" value="Biotin_lipoyl"/>
</dbReference>
<evidence type="ECO:0000313" key="15">
    <source>
        <dbReference type="Proteomes" id="UP000503640"/>
    </source>
</evidence>
<feature type="region of interest" description="Disordered" evidence="11">
    <location>
        <begin position="84"/>
        <end position="145"/>
    </location>
</feature>
<feature type="domain" description="Lipoyl-binding" evidence="12">
    <location>
        <begin position="2"/>
        <end position="77"/>
    </location>
</feature>
<dbReference type="NCBIfam" id="NF004309">
    <property type="entry name" value="PRK05704.1"/>
    <property type="match status" value="1"/>
</dbReference>
<sequence length="428" mass="44448">MSIELRVPALGESITQATVGTWLKKEGDAVQVDEPVVEVESEKATVALPAPAAGVLRRIVKASGANVAVGEVIGELEEGAAAIAAPPRPGAPQPAVRAVPAPATPASASTAAPAANSTATSTATAAAAAATSGRGGDGAHGRVRAPPSVRRLMAERGLAAADVAGGAVVRRADLDRALEARPAPAPGAGRDGASAARERVVPMTPLRRTVARRLLEAQQGAAILTTFNEVDMSRVLALREKHGAAFLEAHGVKLGFMSFFVKASVEALRAWPGVNGEVRGQDIVYKDHYDIGVAVGGGKGLVVPVLRDADQLSFAQIEQAIGELGKKARENRITMQDLEGGTFTISNGGVYGSLLSTPILNPPQSGILGLHKIEKRAVVGPGDAVVVRPMMYVALSYDHRLVDGREAVSFLVRVKECIEDPERLLFEL</sequence>
<dbReference type="SUPFAM" id="SSF52777">
    <property type="entry name" value="CoA-dependent acyltransferases"/>
    <property type="match status" value="1"/>
</dbReference>
<dbReference type="InterPro" id="IPR050537">
    <property type="entry name" value="2-oxoacid_dehydrogenase"/>
</dbReference>
<feature type="domain" description="Peripheral subunit-binding (PSBD)" evidence="13">
    <location>
        <begin position="144"/>
        <end position="178"/>
    </location>
</feature>
<evidence type="ECO:0000256" key="10">
    <source>
        <dbReference type="NCBIfam" id="TIGR01347"/>
    </source>
</evidence>
<dbReference type="Gene3D" id="3.30.559.10">
    <property type="entry name" value="Chloramphenicol acetyltransferase-like domain"/>
    <property type="match status" value="1"/>
</dbReference>
<evidence type="ECO:0000256" key="9">
    <source>
        <dbReference type="ARBA" id="ARBA00052761"/>
    </source>
</evidence>
<dbReference type="Pfam" id="PF00198">
    <property type="entry name" value="2-oxoacid_dh"/>
    <property type="match status" value="1"/>
</dbReference>
<dbReference type="GO" id="GO:0004149">
    <property type="term" value="F:dihydrolipoyllysine-residue succinyltransferase activity"/>
    <property type="evidence" value="ECO:0007669"/>
    <property type="project" value="UniProtKB-UniRule"/>
</dbReference>
<name>A0A7I9VRK0_9BACT</name>
<evidence type="ECO:0000256" key="2">
    <source>
        <dbReference type="ARBA" id="ARBA00004052"/>
    </source>
</evidence>
<protein>
    <recommendedName>
        <fullName evidence="10">Dihydrolipoyllysine-residue succinyltransferase</fullName>
        <ecNumber evidence="10">2.3.1.61</ecNumber>
    </recommendedName>
</protein>
<evidence type="ECO:0000259" key="13">
    <source>
        <dbReference type="PROSITE" id="PS51826"/>
    </source>
</evidence>
<dbReference type="AlphaFoldDB" id="A0A7I9VRK0"/>
<evidence type="ECO:0000256" key="5">
    <source>
        <dbReference type="ARBA" id="ARBA00022532"/>
    </source>
</evidence>
<evidence type="ECO:0000256" key="8">
    <source>
        <dbReference type="ARBA" id="ARBA00023315"/>
    </source>
</evidence>
<evidence type="ECO:0000256" key="1">
    <source>
        <dbReference type="ARBA" id="ARBA00001938"/>
    </source>
</evidence>
<dbReference type="Pfam" id="PF00364">
    <property type="entry name" value="Biotin_lipoyl"/>
    <property type="match status" value="1"/>
</dbReference>
<evidence type="ECO:0000256" key="7">
    <source>
        <dbReference type="ARBA" id="ARBA00022823"/>
    </source>
</evidence>
<dbReference type="GO" id="GO:0005829">
    <property type="term" value="C:cytosol"/>
    <property type="evidence" value="ECO:0007669"/>
    <property type="project" value="TreeGrafter"/>
</dbReference>
<dbReference type="PROSITE" id="PS50968">
    <property type="entry name" value="BIOTINYL_LIPOYL"/>
    <property type="match status" value="1"/>
</dbReference>
<dbReference type="PANTHER" id="PTHR43416">
    <property type="entry name" value="DIHYDROLIPOYLLYSINE-RESIDUE SUCCINYLTRANSFERASE COMPONENT OF 2-OXOGLUTARATE DEHYDROGENASE COMPLEX, MITOCHONDRIAL-RELATED"/>
    <property type="match status" value="1"/>
</dbReference>
<dbReference type="GO" id="GO:0045252">
    <property type="term" value="C:oxoglutarate dehydrogenase complex"/>
    <property type="evidence" value="ECO:0007669"/>
    <property type="project" value="UniProtKB-UniRule"/>
</dbReference>
<keyword evidence="6 14" id="KW-0808">Transferase</keyword>
<organism evidence="14 15">
    <name type="scientific">Anaeromyxobacter diazotrophicus</name>
    <dbReference type="NCBI Taxonomy" id="2590199"/>
    <lineage>
        <taxon>Bacteria</taxon>
        <taxon>Pseudomonadati</taxon>
        <taxon>Myxococcota</taxon>
        <taxon>Myxococcia</taxon>
        <taxon>Myxococcales</taxon>
        <taxon>Cystobacterineae</taxon>
        <taxon>Anaeromyxobacteraceae</taxon>
        <taxon>Anaeromyxobacter</taxon>
    </lineage>
</organism>
<keyword evidence="15" id="KW-1185">Reference proteome</keyword>
<dbReference type="PROSITE" id="PS51826">
    <property type="entry name" value="PSBD"/>
    <property type="match status" value="1"/>
</dbReference>
<dbReference type="NCBIfam" id="TIGR01347">
    <property type="entry name" value="sucB"/>
    <property type="match status" value="1"/>
</dbReference>
<dbReference type="InterPro" id="IPR004167">
    <property type="entry name" value="PSBD"/>
</dbReference>
<dbReference type="Gene3D" id="2.40.50.100">
    <property type="match status" value="1"/>
</dbReference>
<evidence type="ECO:0000256" key="3">
    <source>
        <dbReference type="ARBA" id="ARBA00005145"/>
    </source>
</evidence>
<dbReference type="Proteomes" id="UP000503640">
    <property type="component" value="Unassembled WGS sequence"/>
</dbReference>
<dbReference type="InterPro" id="IPR001078">
    <property type="entry name" value="2-oxoacid_DH_actylTfrase"/>
</dbReference>
<dbReference type="CDD" id="cd06849">
    <property type="entry name" value="lipoyl_domain"/>
    <property type="match status" value="1"/>
</dbReference>
<keyword evidence="5" id="KW-0816">Tricarboxylic acid cycle</keyword>
<feature type="compositionally biased region" description="Low complexity" evidence="11">
    <location>
        <begin position="93"/>
        <end position="132"/>
    </location>
</feature>
<dbReference type="UniPathway" id="UPA00868">
    <property type="reaction ID" value="UER00840"/>
</dbReference>
<dbReference type="InterPro" id="IPR011053">
    <property type="entry name" value="Single_hybrid_motif"/>
</dbReference>
<comment type="function">
    <text evidence="2">E2 component of the 2-oxoglutarate dehydrogenase (OGDH) complex which catalyzes the second step in the conversion of 2-oxoglutarate to succinyl-CoA and CO(2).</text>
</comment>